<dbReference type="Proteomes" id="UP001596220">
    <property type="component" value="Unassembled WGS sequence"/>
</dbReference>
<evidence type="ECO:0000313" key="3">
    <source>
        <dbReference type="Proteomes" id="UP001596220"/>
    </source>
</evidence>
<evidence type="ECO:0000313" key="2">
    <source>
        <dbReference type="EMBL" id="MFC6092582.1"/>
    </source>
</evidence>
<dbReference type="PANTHER" id="PTHR43883">
    <property type="entry name" value="SLR0207 PROTEIN"/>
    <property type="match status" value="1"/>
</dbReference>
<dbReference type="Pfam" id="PF13671">
    <property type="entry name" value="AAA_33"/>
    <property type="match status" value="1"/>
</dbReference>
<reference evidence="3" key="1">
    <citation type="journal article" date="2019" name="Int. J. Syst. Evol. Microbiol.">
        <title>The Global Catalogue of Microorganisms (GCM) 10K type strain sequencing project: providing services to taxonomists for standard genome sequencing and annotation.</title>
        <authorList>
            <consortium name="The Broad Institute Genomics Platform"/>
            <consortium name="The Broad Institute Genome Sequencing Center for Infectious Disease"/>
            <person name="Wu L."/>
            <person name="Ma J."/>
        </authorList>
    </citation>
    <scope>NUCLEOTIDE SEQUENCE [LARGE SCALE GENOMIC DNA]</scope>
    <source>
        <strain evidence="3">CGMCC 4.7246</strain>
    </source>
</reference>
<keyword evidence="2" id="KW-0436">Ligase</keyword>
<dbReference type="PANTHER" id="PTHR43883:SF1">
    <property type="entry name" value="GLUCONOKINASE"/>
    <property type="match status" value="1"/>
</dbReference>
<gene>
    <name evidence="2" type="ORF">ACFP3R_25185</name>
</gene>
<dbReference type="RefSeq" id="WP_380638925.1">
    <property type="nucleotide sequence ID" value="NZ_JBHSQO010000030.1"/>
</dbReference>
<proteinExistence type="predicted"/>
<dbReference type="SUPFAM" id="SSF56091">
    <property type="entry name" value="DNA ligase/mRNA capping enzyme, catalytic domain"/>
    <property type="match status" value="1"/>
</dbReference>
<dbReference type="InterPro" id="IPR021122">
    <property type="entry name" value="RNA_ligase_dom_REL/Rnl2"/>
</dbReference>
<dbReference type="InterPro" id="IPR052732">
    <property type="entry name" value="Cell-binding_unc_protein"/>
</dbReference>
<comment type="caution">
    <text evidence="2">The sequence shown here is derived from an EMBL/GenBank/DDBJ whole genome shotgun (WGS) entry which is preliminary data.</text>
</comment>
<dbReference type="SUPFAM" id="SSF52540">
    <property type="entry name" value="P-loop containing nucleoside triphosphate hydrolases"/>
    <property type="match status" value="1"/>
</dbReference>
<dbReference type="EMBL" id="JBHSQO010000030">
    <property type="protein sequence ID" value="MFC6092582.1"/>
    <property type="molecule type" value="Genomic_DNA"/>
</dbReference>
<dbReference type="Gene3D" id="3.30.470.30">
    <property type="entry name" value="DNA ligase/mRNA capping enzyme"/>
    <property type="match status" value="1"/>
</dbReference>
<accession>A0ABW1PCN4</accession>
<dbReference type="Gene3D" id="3.40.50.300">
    <property type="entry name" value="P-loop containing nucleotide triphosphate hydrolases"/>
    <property type="match status" value="1"/>
</dbReference>
<protein>
    <submittedName>
        <fullName evidence="2">RNA ligase family protein</fullName>
    </submittedName>
</protein>
<name>A0ABW1PCN4_9PSEU</name>
<feature type="domain" description="RNA ligase" evidence="1">
    <location>
        <begin position="33"/>
        <end position="182"/>
    </location>
</feature>
<organism evidence="2 3">
    <name type="scientific">Saccharothrix lopnurensis</name>
    <dbReference type="NCBI Taxonomy" id="1670621"/>
    <lineage>
        <taxon>Bacteria</taxon>
        <taxon>Bacillati</taxon>
        <taxon>Actinomycetota</taxon>
        <taxon>Actinomycetes</taxon>
        <taxon>Pseudonocardiales</taxon>
        <taxon>Pseudonocardiaceae</taxon>
        <taxon>Saccharothrix</taxon>
    </lineage>
</organism>
<dbReference type="GO" id="GO:0016874">
    <property type="term" value="F:ligase activity"/>
    <property type="evidence" value="ECO:0007669"/>
    <property type="project" value="UniProtKB-KW"/>
</dbReference>
<keyword evidence="3" id="KW-1185">Reference proteome</keyword>
<evidence type="ECO:0000259" key="1">
    <source>
        <dbReference type="Pfam" id="PF09414"/>
    </source>
</evidence>
<dbReference type="InterPro" id="IPR027417">
    <property type="entry name" value="P-loop_NTPase"/>
</dbReference>
<dbReference type="Pfam" id="PF09414">
    <property type="entry name" value="RNA_ligase"/>
    <property type="match status" value="1"/>
</dbReference>
<sequence length="556" mass="60101">MRTQYPRTPHLPWSPGASSDDVRVVDPVGLRGREVVVTEKLDGENTTLYPDGLHARSPDSAHHPSRSWVKGLHGRIAARLPAGWRVCGENVHARHSLAYTDLESWFYGFSVWAGDRCLDWDATARFLRELGVPTPPMLWRGAFDERALRALRVDTARQEGFVVRTTEGFGRAEFGRRVAKWVRPHHVRTDAHWATAPVVPNGLGAASALWDARSGAPVDVAALLAAVGCAGEVAPAERVAEELGRTGDARLAGVLAAVRHRVPRGRVATLLAGPVGVAAARRTADLVGLHRLPHEPFPDEHRRAGLLRLSTAADLEVLHAVSAAVADAPGPRDQVAWSALHAEEVGPWAPLRSGLRDRLGTGPAADRCWAGARDASLRAGRVLDVAEAVAATWRWRSGDFPVLVHLVGGAGSGKTTFAAGLPDVGARVSLDDLREEAGDRADQRDNGRVLRAGLDRLGAALREHRTVVWDATSLSDHQRAAVHAVARRHDALVTHAVLLVDEREAARRNGSRARPVPPAVLADRARRFSPPYPWQAHRTWYVGAAGTVDDTDDGEP</sequence>